<dbReference type="PANTHER" id="PTHR38600:SF1">
    <property type="entry name" value="TRANSCRIPTIONAL REGULATORY PROTEIN"/>
    <property type="match status" value="1"/>
</dbReference>
<dbReference type="PRINTS" id="PR00778">
    <property type="entry name" value="HTHARSR"/>
</dbReference>
<name>A0ABP4KJ79_9MICO</name>
<dbReference type="EMBL" id="BAAALX010000001">
    <property type="protein sequence ID" value="GAA1503597.1"/>
    <property type="molecule type" value="Genomic_DNA"/>
</dbReference>
<feature type="domain" description="HTH arsR-type" evidence="1">
    <location>
        <begin position="1"/>
        <end position="92"/>
    </location>
</feature>
<reference evidence="3" key="1">
    <citation type="journal article" date="2019" name="Int. J. Syst. Evol. Microbiol.">
        <title>The Global Catalogue of Microorganisms (GCM) 10K type strain sequencing project: providing services to taxonomists for standard genome sequencing and annotation.</title>
        <authorList>
            <consortium name="The Broad Institute Genomics Platform"/>
            <consortium name="The Broad Institute Genome Sequencing Center for Infectious Disease"/>
            <person name="Wu L."/>
            <person name="Ma J."/>
        </authorList>
    </citation>
    <scope>NUCLEOTIDE SEQUENCE [LARGE SCALE GENOMIC DNA]</scope>
    <source>
        <strain evidence="3">JCM 13318</strain>
    </source>
</reference>
<dbReference type="InterPro" id="IPR036390">
    <property type="entry name" value="WH_DNA-bd_sf"/>
</dbReference>
<dbReference type="InterPro" id="IPR011991">
    <property type="entry name" value="ArsR-like_HTH"/>
</dbReference>
<evidence type="ECO:0000313" key="3">
    <source>
        <dbReference type="Proteomes" id="UP001500177"/>
    </source>
</evidence>
<comment type="caution">
    <text evidence="2">The sequence shown here is derived from an EMBL/GenBank/DDBJ whole genome shotgun (WGS) entry which is preliminary data.</text>
</comment>
<dbReference type="InterPro" id="IPR036388">
    <property type="entry name" value="WH-like_DNA-bd_sf"/>
</dbReference>
<dbReference type="Proteomes" id="UP001500177">
    <property type="component" value="Unassembled WGS sequence"/>
</dbReference>
<dbReference type="SUPFAM" id="SSF46785">
    <property type="entry name" value="Winged helix' DNA-binding domain"/>
    <property type="match status" value="1"/>
</dbReference>
<dbReference type="CDD" id="cd00090">
    <property type="entry name" value="HTH_ARSR"/>
    <property type="match status" value="1"/>
</dbReference>
<evidence type="ECO:0000259" key="1">
    <source>
        <dbReference type="PROSITE" id="PS50987"/>
    </source>
</evidence>
<dbReference type="Gene3D" id="1.10.10.10">
    <property type="entry name" value="Winged helix-like DNA-binding domain superfamily/Winged helix DNA-binding domain"/>
    <property type="match status" value="1"/>
</dbReference>
<sequence>MLDRVISNVFSAVANDTRRSILEAVRTKPRSVSELTALFELSRPAVSEHLRVLRRTGLVREEPQGQKRIYHLEAAPFAELADWLHPFERYWRDRLGDLSQALHELEESESADNPVTD</sequence>
<gene>
    <name evidence="2" type="ORF">GCM10009690_02850</name>
</gene>
<proteinExistence type="predicted"/>
<keyword evidence="3" id="KW-1185">Reference proteome</keyword>
<accession>A0ABP4KJ79</accession>
<dbReference type="Pfam" id="PF01022">
    <property type="entry name" value="HTH_5"/>
    <property type="match status" value="1"/>
</dbReference>
<evidence type="ECO:0000313" key="2">
    <source>
        <dbReference type="EMBL" id="GAA1503597.1"/>
    </source>
</evidence>
<dbReference type="InterPro" id="IPR001845">
    <property type="entry name" value="HTH_ArsR_DNA-bd_dom"/>
</dbReference>
<organism evidence="2 3">
    <name type="scientific">Brevibacterium permense</name>
    <dbReference type="NCBI Taxonomy" id="234834"/>
    <lineage>
        <taxon>Bacteria</taxon>
        <taxon>Bacillati</taxon>
        <taxon>Actinomycetota</taxon>
        <taxon>Actinomycetes</taxon>
        <taxon>Micrococcales</taxon>
        <taxon>Brevibacteriaceae</taxon>
        <taxon>Brevibacterium</taxon>
    </lineage>
</organism>
<dbReference type="NCBIfam" id="NF033788">
    <property type="entry name" value="HTH_metalloreg"/>
    <property type="match status" value="1"/>
</dbReference>
<dbReference type="PROSITE" id="PS50987">
    <property type="entry name" value="HTH_ARSR_2"/>
    <property type="match status" value="1"/>
</dbReference>
<dbReference type="SMART" id="SM00418">
    <property type="entry name" value="HTH_ARSR"/>
    <property type="match status" value="1"/>
</dbReference>
<dbReference type="PANTHER" id="PTHR38600">
    <property type="entry name" value="TRANSCRIPTIONAL REGULATORY PROTEIN"/>
    <property type="match status" value="1"/>
</dbReference>
<protein>
    <submittedName>
        <fullName evidence="2">Metalloregulator ArsR/SmtB family transcription factor</fullName>
    </submittedName>
</protein>